<evidence type="ECO:0000313" key="3">
    <source>
        <dbReference type="Proteomes" id="UP001387100"/>
    </source>
</evidence>
<sequence length="457" mass="51377">MPFGVKPHPESGQSVDFDHVFEKSIRPAIEAAGLEPLRDDMTTVGGMVQKSLFDALLMCDFVVVDLTAVNGNVFYELGIRHAVRPASTVAITARPDAMPFDVRNLRAVRYQLDDHDRLDDRAAQDLREALTEALLQAKSKANLDAKYMDSPLYQLVESWRPPPPASMKTDDFAAQVERDQQHRYALAGVRRVAIDKDVIAARRLMQKCEAGLPEPSRREPALAMDVLLTHRALEDWDSMIRVVEAMPPTLRNRSTPLEQLAFALNRRAEVTGSDVDLSRALEVLRALVSEARGTSETFGLIGRVHKGEWRRATSGRRRASALASAIDAYAEGHWRDMTDPYPGINACTLATIRGDRDDVALVERILPVVSYATEVQLHRFEPTSWMFATMLEVSVLRDDRVWALKWLEEALVASGDRWGPVTTLQTLNDLLAAYRVRDGERGEWLNAFIEQFREAFD</sequence>
<organism evidence="2 3">
    <name type="scientific">Pseudokineococcus basanitobsidens</name>
    <dbReference type="NCBI Taxonomy" id="1926649"/>
    <lineage>
        <taxon>Bacteria</taxon>
        <taxon>Bacillati</taxon>
        <taxon>Actinomycetota</taxon>
        <taxon>Actinomycetes</taxon>
        <taxon>Kineosporiales</taxon>
        <taxon>Kineosporiaceae</taxon>
        <taxon>Pseudokineococcus</taxon>
    </lineage>
</organism>
<reference evidence="2 3" key="1">
    <citation type="journal article" date="2017" name="Int. J. Syst. Evol. Microbiol.">
        <title>Pseudokineococcus basanitobsidens sp. nov., isolated from volcanic rock.</title>
        <authorList>
            <person name="Lee D.W."/>
            <person name="Park M.Y."/>
            <person name="Kim J.J."/>
            <person name="Kim B.S."/>
        </authorList>
    </citation>
    <scope>NUCLEOTIDE SEQUENCE [LARGE SCALE GENOMIC DNA]</scope>
    <source>
        <strain evidence="2 3">DSM 103726</strain>
    </source>
</reference>
<dbReference type="InterPro" id="IPR025136">
    <property type="entry name" value="MAP3K_TRAF-bd"/>
</dbReference>
<evidence type="ECO:0000313" key="2">
    <source>
        <dbReference type="EMBL" id="MEJ5943689.1"/>
    </source>
</evidence>
<gene>
    <name evidence="2" type="ORF">WDZ17_00085</name>
</gene>
<dbReference type="EMBL" id="JBBIAA010000001">
    <property type="protein sequence ID" value="MEJ5943689.1"/>
    <property type="molecule type" value="Genomic_DNA"/>
</dbReference>
<keyword evidence="3" id="KW-1185">Reference proteome</keyword>
<protein>
    <submittedName>
        <fullName evidence="2">TRAFs-binding domain-containing protein</fullName>
    </submittedName>
</protein>
<evidence type="ECO:0000259" key="1">
    <source>
        <dbReference type="Pfam" id="PF13281"/>
    </source>
</evidence>
<proteinExistence type="predicted"/>
<dbReference type="Proteomes" id="UP001387100">
    <property type="component" value="Unassembled WGS sequence"/>
</dbReference>
<feature type="domain" description="MAP3K TRAFs-binding" evidence="1">
    <location>
        <begin position="73"/>
        <end position="428"/>
    </location>
</feature>
<name>A0ABU8RF38_9ACTN</name>
<dbReference type="Pfam" id="PF13281">
    <property type="entry name" value="MAP3K_TRAF_bd"/>
    <property type="match status" value="1"/>
</dbReference>
<accession>A0ABU8RF38</accession>
<comment type="caution">
    <text evidence="2">The sequence shown here is derived from an EMBL/GenBank/DDBJ whole genome shotgun (WGS) entry which is preliminary data.</text>
</comment>
<dbReference type="RefSeq" id="WP_339573081.1">
    <property type="nucleotide sequence ID" value="NZ_JBBIAA010000001.1"/>
</dbReference>